<dbReference type="InterPro" id="IPR036465">
    <property type="entry name" value="vWFA_dom_sf"/>
</dbReference>
<organism evidence="1">
    <name type="scientific">Palpitomonas bilix</name>
    <dbReference type="NCBI Taxonomy" id="652834"/>
    <lineage>
        <taxon>Eukaryota</taxon>
        <taxon>Eukaryota incertae sedis</taxon>
    </lineage>
</organism>
<protein>
    <recommendedName>
        <fullName evidence="2">VWFA domain-containing protein</fullName>
    </recommendedName>
</protein>
<evidence type="ECO:0008006" key="2">
    <source>
        <dbReference type="Google" id="ProtNLM"/>
    </source>
</evidence>
<sequence>MAETDGAANPCRIISIDDVPAGQGEVNTCSKSGTALYVLQDISASMSYFMNFLPGFFEKFNSAMSEITLKRLVQFDHEAKAYEDCLPFAQYEGATSIVEGLRCLHSVIERDVIHGVVASDMNILIMFITDGADNRGGSREKYQKEISSINDALSKYPHVASSFVGVGASFPTPDFLMFTKMLGKEASHDTMFMISAETTEEEYCMFVDDCLEQLGCSASREIPSYIKKDLIFGWQSSLDNCLFVDSTSPSIADICLADDKVDWVKAAQSLGRIAYRCKPEYRTPKVVDAFRQLKAYVWNGMIAGKRSVKKEIRSPGVMGRIERYRSQKKEDENTEEVIIRSNLQIVQSVIDDMDVLKQKDEVLRAALALNTRSVQSQKEQKNYQKSLKLRGISADDAKYMERELLKIMKAQLEHEESKEVVEAGVKTAKQESIEEEKCAITLEGVFSSLDPSTIIDSLKQSDHSAFFLLTVLGVVGRPVCIKSKSSMIALAPYSFLVDTIVSGNCSALSSTELAAMRMMRENDSGEEDGDVITFPLGEGSSVDLSSVIPIFKSESEIPQHILSLLSSNVWSYWCTYALYGEPSLLVPEAHLAGCIGIFSKLIVQQLETGKDLPEYEKRLLDDVIFTGSFVMDKSKHSRVSTLKEKWVKECCTLLRPFSSDAAEGEADGGVEQKGQVFAFMHELIFVWKVMIDTTGHHPSSDFVDDIFKTWASWIVRNQEKYNDGKSIFDQKKVLHAENIDDICADFAAPLLDTTKEYDLVAKGPCWRAAGMQLRSELKSTASQRCKFTFAREEYDLFSVKKIGVCGELSMDNVCDYFELKRGADWKDRVNAHGLCVLGASVPLQEAVDEYVTLIPDVKFSTFKTNFFSKVFDSHHALQQLEERYICAFNAIHTGFPEFEEGGVWPNTYCVQPRCPFYKKVEYEKFGFKDHLQQVTRKENFVHGPFKTTMKECEARGITKREWDQMGEGEKDTLVTEIRCHILDGKYLFPDMYGNKVDNYKPTFLSLNDVKKIVSSYFR</sequence>
<gene>
    <name evidence="1" type="ORF">PBIL07802_LOCUS14991</name>
</gene>
<evidence type="ECO:0000313" key="1">
    <source>
        <dbReference type="EMBL" id="CAE0252762.1"/>
    </source>
</evidence>
<dbReference type="AlphaFoldDB" id="A0A7S3DBV5"/>
<dbReference type="SUPFAM" id="SSF53300">
    <property type="entry name" value="vWA-like"/>
    <property type="match status" value="1"/>
</dbReference>
<name>A0A7S3DBV5_9EUKA</name>
<reference evidence="1" key="1">
    <citation type="submission" date="2021-01" db="EMBL/GenBank/DDBJ databases">
        <authorList>
            <person name="Corre E."/>
            <person name="Pelletier E."/>
            <person name="Niang G."/>
            <person name="Scheremetjew M."/>
            <person name="Finn R."/>
            <person name="Kale V."/>
            <person name="Holt S."/>
            <person name="Cochrane G."/>
            <person name="Meng A."/>
            <person name="Brown T."/>
            <person name="Cohen L."/>
        </authorList>
    </citation>
    <scope>NUCLEOTIDE SEQUENCE</scope>
    <source>
        <strain evidence="1">NIES-2562</strain>
    </source>
</reference>
<dbReference type="EMBL" id="HBIB01022925">
    <property type="protein sequence ID" value="CAE0252762.1"/>
    <property type="molecule type" value="Transcribed_RNA"/>
</dbReference>
<accession>A0A7S3DBV5</accession>
<proteinExistence type="predicted"/>